<dbReference type="InterPro" id="IPR020916">
    <property type="entry name" value="Gln_gamma-glutamylTfrase_bac"/>
</dbReference>
<dbReference type="Pfam" id="PF20085">
    <property type="entry name" value="TGL"/>
    <property type="match status" value="1"/>
</dbReference>
<accession>A0A4P6FD71</accession>
<protein>
    <submittedName>
        <fullName evidence="3">Protein-glutamine gamma-glutamyltransferase</fullName>
        <ecNumber evidence="3">2.3.2.13</ecNumber>
    </submittedName>
</protein>
<dbReference type="NCBIfam" id="NF002869">
    <property type="entry name" value="PRK03187.1"/>
    <property type="match status" value="1"/>
</dbReference>
<organism evidence="3 4">
    <name type="scientific">Paenibacillus protaetiae</name>
    <dbReference type="NCBI Taxonomy" id="2509456"/>
    <lineage>
        <taxon>Bacteria</taxon>
        <taxon>Bacillati</taxon>
        <taxon>Bacillota</taxon>
        <taxon>Bacilli</taxon>
        <taxon>Bacillales</taxon>
        <taxon>Paenibacillaceae</taxon>
        <taxon>Paenibacillus</taxon>
    </lineage>
</organism>
<evidence type="ECO:0000256" key="1">
    <source>
        <dbReference type="ARBA" id="ARBA00022679"/>
    </source>
</evidence>
<dbReference type="OrthoDB" id="1845399at2"/>
<evidence type="ECO:0000313" key="3">
    <source>
        <dbReference type="EMBL" id="QAY68508.1"/>
    </source>
</evidence>
<name>A0A4P6FD71_9BACL</name>
<dbReference type="EMBL" id="CP035492">
    <property type="protein sequence ID" value="QAY68508.1"/>
    <property type="molecule type" value="Genomic_DNA"/>
</dbReference>
<keyword evidence="1 3" id="KW-0808">Transferase</keyword>
<keyword evidence="2" id="KW-0749">Sporulation</keyword>
<dbReference type="Proteomes" id="UP000293568">
    <property type="component" value="Chromosome"/>
</dbReference>
<dbReference type="AlphaFoldDB" id="A0A4P6FD71"/>
<dbReference type="GO" id="GO:0003810">
    <property type="term" value="F:protein-glutamine gamma-glutamyltransferase activity"/>
    <property type="evidence" value="ECO:0007669"/>
    <property type="project" value="UniProtKB-EC"/>
</dbReference>
<evidence type="ECO:0000256" key="2">
    <source>
        <dbReference type="ARBA" id="ARBA00022969"/>
    </source>
</evidence>
<keyword evidence="3" id="KW-0012">Acyltransferase</keyword>
<dbReference type="GO" id="GO:0030435">
    <property type="term" value="P:sporulation resulting in formation of a cellular spore"/>
    <property type="evidence" value="ECO:0007669"/>
    <property type="project" value="UniProtKB-KW"/>
</dbReference>
<proteinExistence type="inferred from homology"/>
<sequence length="282" mass="32033">MPGGTTVIQIIGVDAEQINKLPLTDMQRAIVRQRQNSPRIYRFSSLDALLFELAMRENIVQAAKALYNGDAGFAVFDRSRCNERLWERTPNGGFQLRPGVRPSDGINDIFENGRMYAFECATAMVLILYKAVLETIGKEKFDTYFPDLYVRDWHYDSDLQLVTAYDNNEATYGDVLYFKNPDHNPETPEWQGENAIMIGNDLYFGHGIGIRTGEEMIASLNRKRVPFSMQSAYLTDQVNHPSFEHLRNIAARGTEPMLAYLQGDVIARVGSHGYSHYFLPTA</sequence>
<dbReference type="HAMAP" id="MF_00727">
    <property type="entry name" value="Tgl"/>
    <property type="match status" value="1"/>
</dbReference>
<dbReference type="EC" id="2.3.2.13" evidence="3"/>
<reference evidence="3 4" key="1">
    <citation type="submission" date="2019-01" db="EMBL/GenBank/DDBJ databases">
        <title>Genome sequencing of strain FW100M-2.</title>
        <authorList>
            <person name="Heo J."/>
            <person name="Kim S.-J."/>
            <person name="Kim J.-S."/>
            <person name="Hong S.-B."/>
            <person name="Kwon S.-W."/>
        </authorList>
    </citation>
    <scope>NUCLEOTIDE SEQUENCE [LARGE SCALE GENOMIC DNA]</scope>
    <source>
        <strain evidence="3 4">FW100M-2</strain>
    </source>
</reference>
<keyword evidence="4" id="KW-1185">Reference proteome</keyword>
<dbReference type="KEGG" id="pprt:ET464_13400"/>
<evidence type="ECO:0000313" key="4">
    <source>
        <dbReference type="Proteomes" id="UP000293568"/>
    </source>
</evidence>
<gene>
    <name evidence="3" type="ORF">ET464_13400</name>
</gene>